<dbReference type="InterPro" id="IPR000315">
    <property type="entry name" value="Znf_B-box"/>
</dbReference>
<dbReference type="PANTHER" id="PTHR25462:SF299">
    <property type="entry name" value="E3 UBIQUITIN-PROTEIN LIGASE TRIM56"/>
    <property type="match status" value="1"/>
</dbReference>
<dbReference type="GO" id="GO:0005654">
    <property type="term" value="C:nucleoplasm"/>
    <property type="evidence" value="ECO:0007669"/>
    <property type="project" value="TreeGrafter"/>
</dbReference>
<dbReference type="SUPFAM" id="SSF57845">
    <property type="entry name" value="B-box zinc-binding domain"/>
    <property type="match status" value="1"/>
</dbReference>
<dbReference type="InterPro" id="IPR047153">
    <property type="entry name" value="TRIM45/56/19-like"/>
</dbReference>
<dbReference type="EMBL" id="UYJE01004808">
    <property type="protein sequence ID" value="VDI31601.1"/>
    <property type="molecule type" value="Genomic_DNA"/>
</dbReference>
<dbReference type="GO" id="GO:0060340">
    <property type="term" value="P:positive regulation of type I interferon-mediated signaling pathway"/>
    <property type="evidence" value="ECO:0007669"/>
    <property type="project" value="TreeGrafter"/>
</dbReference>
<name>A0A8B6E970_MYTGA</name>
<dbReference type="AlphaFoldDB" id="A0A8B6E970"/>
<dbReference type="Gene3D" id="3.30.160.60">
    <property type="entry name" value="Classic Zinc Finger"/>
    <property type="match status" value="1"/>
</dbReference>
<protein>
    <recommendedName>
        <fullName evidence="2">B box-type domain-containing protein</fullName>
    </recommendedName>
</protein>
<organism evidence="3 4">
    <name type="scientific">Mytilus galloprovincialis</name>
    <name type="common">Mediterranean mussel</name>
    <dbReference type="NCBI Taxonomy" id="29158"/>
    <lineage>
        <taxon>Eukaryota</taxon>
        <taxon>Metazoa</taxon>
        <taxon>Spiralia</taxon>
        <taxon>Lophotrochozoa</taxon>
        <taxon>Mollusca</taxon>
        <taxon>Bivalvia</taxon>
        <taxon>Autobranchia</taxon>
        <taxon>Pteriomorphia</taxon>
        <taxon>Mytilida</taxon>
        <taxon>Mytiloidea</taxon>
        <taxon>Mytilidae</taxon>
        <taxon>Mytilinae</taxon>
        <taxon>Mytilus</taxon>
    </lineage>
</organism>
<proteinExistence type="predicted"/>
<dbReference type="GO" id="GO:0045087">
    <property type="term" value="P:innate immune response"/>
    <property type="evidence" value="ECO:0007669"/>
    <property type="project" value="TreeGrafter"/>
</dbReference>
<evidence type="ECO:0000313" key="3">
    <source>
        <dbReference type="EMBL" id="VDI31601.1"/>
    </source>
</evidence>
<comment type="caution">
    <text evidence="3">The sequence shown here is derived from an EMBL/GenBank/DDBJ whole genome shotgun (WGS) entry which is preliminary data.</text>
</comment>
<dbReference type="OrthoDB" id="6110186at2759"/>
<feature type="domain" description="B box-type" evidence="2">
    <location>
        <begin position="4"/>
        <end position="54"/>
    </location>
</feature>
<dbReference type="PANTHER" id="PTHR25462">
    <property type="entry name" value="BONUS, ISOFORM C-RELATED"/>
    <property type="match status" value="1"/>
</dbReference>
<dbReference type="Proteomes" id="UP000596742">
    <property type="component" value="Unassembled WGS sequence"/>
</dbReference>
<keyword evidence="1" id="KW-0479">Metal-binding</keyword>
<keyword evidence="1" id="KW-0862">Zinc</keyword>
<evidence type="ECO:0000256" key="1">
    <source>
        <dbReference type="PROSITE-ProRule" id="PRU00024"/>
    </source>
</evidence>
<accession>A0A8B6E970</accession>
<dbReference type="Pfam" id="PF22586">
    <property type="entry name" value="ANCHR-like_BBOX"/>
    <property type="match status" value="1"/>
</dbReference>
<dbReference type="GO" id="GO:0008270">
    <property type="term" value="F:zinc ion binding"/>
    <property type="evidence" value="ECO:0007669"/>
    <property type="project" value="UniProtKB-KW"/>
</dbReference>
<gene>
    <name evidence="3" type="ORF">MGAL_10B037702</name>
</gene>
<evidence type="ECO:0000313" key="4">
    <source>
        <dbReference type="Proteomes" id="UP000596742"/>
    </source>
</evidence>
<reference evidence="3" key="1">
    <citation type="submission" date="2018-11" db="EMBL/GenBank/DDBJ databases">
        <authorList>
            <person name="Alioto T."/>
            <person name="Alioto T."/>
        </authorList>
    </citation>
    <scope>NUCLEOTIDE SEQUENCE</scope>
</reference>
<evidence type="ECO:0000259" key="2">
    <source>
        <dbReference type="PROSITE" id="PS50119"/>
    </source>
</evidence>
<dbReference type="PROSITE" id="PS50119">
    <property type="entry name" value="ZF_BBOX"/>
    <property type="match status" value="1"/>
</dbReference>
<sequence>MASSKPIQCGPCQEGKVNTKADIWCYNCEEGLCSTCSSHHKRFKGTRDHKTIDIKSYKPSIRAINTECDKHGQQLNLYCPSHLMPCCDECVSTSHSKCMGIKSLASVVEQTKIEKSTQSVQKQIDSIKHFLDKLINNKSKNIKRCEKENDNIKELIFKIRKDINKHLTHLEKKLCNEADTIWNQEKSKAKDLITEIEGKQKNFKEMQDHLHTVIPHTSKLQSFLGVHQIEQQVHQCQRYVDDLEKDDRAKEFSIKLMQNNEIEKILSKLGSLESLGEVIVDKTEIALNRETSVKKKAQVQSRVQSNITNMTMNIETKIEINMKKER</sequence>
<keyword evidence="4" id="KW-1185">Reference proteome</keyword>
<dbReference type="GO" id="GO:0061630">
    <property type="term" value="F:ubiquitin protein ligase activity"/>
    <property type="evidence" value="ECO:0007669"/>
    <property type="project" value="TreeGrafter"/>
</dbReference>
<keyword evidence="1" id="KW-0863">Zinc-finger</keyword>